<dbReference type="Proteomes" id="UP000215771">
    <property type="component" value="Unassembled WGS sequence"/>
</dbReference>
<sequence>MRTVDLVLAGLAAVLALVYTAGACADPSDAFGWVQALLSWGFVAAFGVVTLRAKWASISMIALNAAWSAVWILAPINLGYTLWVLAVPVAVFVARRFVGGRFGAGVLAAAMVWALASPFMWTWDERFVLFYRSGVDAVLALAAHWAVLAVAYLLGANLAREEAGRRERLRAAREQERLAIAGDIHDLLGHTLTLIRVQANAGLAVGNEREALKQISAEAGEALTDIRRLVRSLRDGGSGVEPTAGVEELPELVQRFRDAGVRVSYEGGALPQVPAVSSLAAHRIVAEAVANAARHQEDPDVRVRVEAADRLAVTVASTGPIRPRPGAGTGLEGCRERAASAGGTLSTEQRGDTFIVRAELGR</sequence>
<dbReference type="PANTHER" id="PTHR24421:SF10">
    <property type="entry name" value="NITRATE_NITRITE SENSOR PROTEIN NARQ"/>
    <property type="match status" value="1"/>
</dbReference>
<gene>
    <name evidence="13" type="ORF">CIG21_00185</name>
</gene>
<comment type="catalytic activity">
    <reaction evidence="1">
        <text>ATP + protein L-histidine = ADP + protein N-phospho-L-histidine.</text>
        <dbReference type="EC" id="2.7.13.3"/>
    </reaction>
</comment>
<feature type="domain" description="Histidine kinase/HSP90-like ATPase" evidence="11">
    <location>
        <begin position="280"/>
        <end position="359"/>
    </location>
</feature>
<dbReference type="InterPro" id="IPR011712">
    <property type="entry name" value="Sig_transdc_His_kin_sub3_dim/P"/>
</dbReference>
<dbReference type="SUPFAM" id="SSF55874">
    <property type="entry name" value="ATPase domain of HSP90 chaperone/DNA topoisomerase II/histidine kinase"/>
    <property type="match status" value="1"/>
</dbReference>
<keyword evidence="7" id="KW-0067">ATP-binding</keyword>
<feature type="domain" description="Signal transduction histidine kinase subgroup 3 dimerisation and phosphoacceptor" evidence="12">
    <location>
        <begin position="176"/>
        <end position="236"/>
    </location>
</feature>
<feature type="signal peptide" evidence="10">
    <location>
        <begin position="1"/>
        <end position="25"/>
    </location>
</feature>
<evidence type="ECO:0000256" key="7">
    <source>
        <dbReference type="ARBA" id="ARBA00022840"/>
    </source>
</evidence>
<dbReference type="AlphaFoldDB" id="A0A269PG49"/>
<keyword evidence="8" id="KW-0902">Two-component regulatory system</keyword>
<feature type="transmembrane region" description="Helical" evidence="9">
    <location>
        <begin position="80"/>
        <end position="98"/>
    </location>
</feature>
<evidence type="ECO:0000256" key="6">
    <source>
        <dbReference type="ARBA" id="ARBA00022777"/>
    </source>
</evidence>
<evidence type="ECO:0000313" key="14">
    <source>
        <dbReference type="Proteomes" id="UP000215771"/>
    </source>
</evidence>
<dbReference type="CDD" id="cd16917">
    <property type="entry name" value="HATPase_UhpB-NarQ-NarX-like"/>
    <property type="match status" value="1"/>
</dbReference>
<evidence type="ECO:0000256" key="3">
    <source>
        <dbReference type="ARBA" id="ARBA00022553"/>
    </source>
</evidence>
<dbReference type="InterPro" id="IPR003594">
    <property type="entry name" value="HATPase_dom"/>
</dbReference>
<dbReference type="InterPro" id="IPR050482">
    <property type="entry name" value="Sensor_HK_TwoCompSys"/>
</dbReference>
<evidence type="ECO:0000256" key="10">
    <source>
        <dbReference type="SAM" id="SignalP"/>
    </source>
</evidence>
<reference evidence="13 14" key="1">
    <citation type="submission" date="2017-08" db="EMBL/GenBank/DDBJ databases">
        <authorList>
            <person name="de Groot N.N."/>
        </authorList>
    </citation>
    <scope>NUCLEOTIDE SEQUENCE [LARGE SCALE GENOMIC DNA]</scope>
    <source>
        <strain evidence="13 14">NBT06-6</strain>
    </source>
</reference>
<dbReference type="RefSeq" id="WP_095275109.1">
    <property type="nucleotide sequence ID" value="NZ_CP047655.1"/>
</dbReference>
<dbReference type="GO" id="GO:0005524">
    <property type="term" value="F:ATP binding"/>
    <property type="evidence" value="ECO:0007669"/>
    <property type="project" value="UniProtKB-KW"/>
</dbReference>
<evidence type="ECO:0000256" key="4">
    <source>
        <dbReference type="ARBA" id="ARBA00022679"/>
    </source>
</evidence>
<evidence type="ECO:0000259" key="11">
    <source>
        <dbReference type="Pfam" id="PF02518"/>
    </source>
</evidence>
<proteinExistence type="predicted"/>
<keyword evidence="9" id="KW-0472">Membrane</keyword>
<dbReference type="GO" id="GO:0046983">
    <property type="term" value="F:protein dimerization activity"/>
    <property type="evidence" value="ECO:0007669"/>
    <property type="project" value="InterPro"/>
</dbReference>
<dbReference type="GO" id="GO:0016020">
    <property type="term" value="C:membrane"/>
    <property type="evidence" value="ECO:0007669"/>
    <property type="project" value="InterPro"/>
</dbReference>
<protein>
    <recommendedName>
        <fullName evidence="2">histidine kinase</fullName>
        <ecNumber evidence="2">2.7.13.3</ecNumber>
    </recommendedName>
</protein>
<dbReference type="Gene3D" id="3.30.565.10">
    <property type="entry name" value="Histidine kinase-like ATPase, C-terminal domain"/>
    <property type="match status" value="1"/>
</dbReference>
<evidence type="ECO:0000256" key="5">
    <source>
        <dbReference type="ARBA" id="ARBA00022741"/>
    </source>
</evidence>
<keyword evidence="9" id="KW-1133">Transmembrane helix</keyword>
<feature type="transmembrane region" description="Helical" evidence="9">
    <location>
        <begin position="135"/>
        <end position="159"/>
    </location>
</feature>
<keyword evidence="3" id="KW-0597">Phosphoprotein</keyword>
<feature type="transmembrane region" description="Helical" evidence="9">
    <location>
        <begin position="105"/>
        <end position="123"/>
    </location>
</feature>
<keyword evidence="9" id="KW-0812">Transmembrane</keyword>
<keyword evidence="4" id="KW-0808">Transferase</keyword>
<evidence type="ECO:0000313" key="13">
    <source>
        <dbReference type="EMBL" id="PAJ71195.1"/>
    </source>
</evidence>
<feature type="transmembrane region" description="Helical" evidence="9">
    <location>
        <begin position="30"/>
        <end position="48"/>
    </location>
</feature>
<comment type="caution">
    <text evidence="13">The sequence shown here is derived from an EMBL/GenBank/DDBJ whole genome shotgun (WGS) entry which is preliminary data.</text>
</comment>
<keyword evidence="10" id="KW-0732">Signal</keyword>
<dbReference type="Pfam" id="PF02518">
    <property type="entry name" value="HATPase_c"/>
    <property type="match status" value="1"/>
</dbReference>
<dbReference type="InterPro" id="IPR036890">
    <property type="entry name" value="HATPase_C_sf"/>
</dbReference>
<name>A0A269PG49_9CORY</name>
<dbReference type="PANTHER" id="PTHR24421">
    <property type="entry name" value="NITRATE/NITRITE SENSOR PROTEIN NARX-RELATED"/>
    <property type="match status" value="1"/>
</dbReference>
<dbReference type="PROSITE" id="PS51257">
    <property type="entry name" value="PROKAR_LIPOPROTEIN"/>
    <property type="match status" value="1"/>
</dbReference>
<evidence type="ECO:0000259" key="12">
    <source>
        <dbReference type="Pfam" id="PF07730"/>
    </source>
</evidence>
<evidence type="ECO:0000256" key="8">
    <source>
        <dbReference type="ARBA" id="ARBA00023012"/>
    </source>
</evidence>
<keyword evidence="5" id="KW-0547">Nucleotide-binding</keyword>
<feature type="chain" id="PRO_5012357012" description="histidine kinase" evidence="10">
    <location>
        <begin position="26"/>
        <end position="362"/>
    </location>
</feature>
<dbReference type="EC" id="2.7.13.3" evidence="2"/>
<organism evidence="13 14">
    <name type="scientific">Corynebacterium hadale</name>
    <dbReference type="NCBI Taxonomy" id="2026255"/>
    <lineage>
        <taxon>Bacteria</taxon>
        <taxon>Bacillati</taxon>
        <taxon>Actinomycetota</taxon>
        <taxon>Actinomycetes</taxon>
        <taxon>Mycobacteriales</taxon>
        <taxon>Corynebacteriaceae</taxon>
        <taxon>Corynebacterium</taxon>
    </lineage>
</organism>
<dbReference type="Pfam" id="PF07730">
    <property type="entry name" value="HisKA_3"/>
    <property type="match status" value="1"/>
</dbReference>
<keyword evidence="6" id="KW-0418">Kinase</keyword>
<evidence type="ECO:0000256" key="1">
    <source>
        <dbReference type="ARBA" id="ARBA00000085"/>
    </source>
</evidence>
<dbReference type="EMBL" id="NQMQ01000001">
    <property type="protein sequence ID" value="PAJ71195.1"/>
    <property type="molecule type" value="Genomic_DNA"/>
</dbReference>
<evidence type="ECO:0000256" key="2">
    <source>
        <dbReference type="ARBA" id="ARBA00012438"/>
    </source>
</evidence>
<dbReference type="GO" id="GO:0000155">
    <property type="term" value="F:phosphorelay sensor kinase activity"/>
    <property type="evidence" value="ECO:0007669"/>
    <property type="project" value="InterPro"/>
</dbReference>
<evidence type="ECO:0000256" key="9">
    <source>
        <dbReference type="SAM" id="Phobius"/>
    </source>
</evidence>
<accession>A0A269PG49</accession>
<dbReference type="Gene3D" id="1.20.5.1930">
    <property type="match status" value="1"/>
</dbReference>